<reference evidence="2 3" key="1">
    <citation type="submission" date="2018-05" db="EMBL/GenBank/DDBJ databases">
        <title>Genome sequencing and assembly of the regulated plant pathogen Lachnellula willkommii and related sister species for the development of diagnostic species identification markers.</title>
        <authorList>
            <person name="Giroux E."/>
            <person name="Bilodeau G."/>
        </authorList>
    </citation>
    <scope>NUCLEOTIDE SEQUENCE [LARGE SCALE GENOMIC DNA]</scope>
    <source>
        <strain evidence="2 3">CBS 197.66</strain>
    </source>
</reference>
<dbReference type="AlphaFoldDB" id="A0A8H8RVA8"/>
<gene>
    <name evidence="2" type="ORF">LSUB1_G001981</name>
</gene>
<feature type="region of interest" description="Disordered" evidence="1">
    <location>
        <begin position="1"/>
        <end position="92"/>
    </location>
</feature>
<feature type="compositionally biased region" description="Basic and acidic residues" evidence="1">
    <location>
        <begin position="188"/>
        <end position="212"/>
    </location>
</feature>
<keyword evidence="3" id="KW-1185">Reference proteome</keyword>
<protein>
    <submittedName>
        <fullName evidence="2">Uncharacterized protein</fullName>
    </submittedName>
</protein>
<dbReference type="Proteomes" id="UP000462212">
    <property type="component" value="Unassembled WGS sequence"/>
</dbReference>
<accession>A0A8H8RVA8</accession>
<evidence type="ECO:0000313" key="2">
    <source>
        <dbReference type="EMBL" id="TVY41671.1"/>
    </source>
</evidence>
<evidence type="ECO:0000313" key="3">
    <source>
        <dbReference type="Proteomes" id="UP000462212"/>
    </source>
</evidence>
<evidence type="ECO:0000256" key="1">
    <source>
        <dbReference type="SAM" id="MobiDB-lite"/>
    </source>
</evidence>
<feature type="compositionally biased region" description="Polar residues" evidence="1">
    <location>
        <begin position="18"/>
        <end position="34"/>
    </location>
</feature>
<feature type="compositionally biased region" description="Low complexity" evidence="1">
    <location>
        <begin position="35"/>
        <end position="50"/>
    </location>
</feature>
<sequence>MASTNNRQPAPILPPSTPSNTNSNARPSPQLQAVNNTQNQINNNNDNSTNLTPTSEARMNPPPVPRSLMTPARDMRESSVMSSGGSARKPRQNLEERDHILMMKHCIEQKENFKEGTKAQFWTGVNASFQTDTGKVLAQMSATVGRLVEARRRQISDWESGILPQKPGGELNDKLDEWIEFLKVEDGDAEAERQRQVDARRKVEEQRKEARRQAIAAETLANAQNPQARMITGPAPPADMQQQQQQQHHQQQQQQQQHQQQHQLPPPPPPHGGALIQPHPHPNGEADINGFRPNKRRRMNERQLTQELQAQLQHEQWQAQQAQQYALAHPPEPPRRVVVEGALSKEDWRDIMGNDARLRTLENKVDKIEVLVAQNNKLLLQLVQNQKDSSKERDRNAAEEERVPVHLDAEFERDYL</sequence>
<proteinExistence type="predicted"/>
<organism evidence="2 3">
    <name type="scientific">Lachnellula subtilissima</name>
    <dbReference type="NCBI Taxonomy" id="602034"/>
    <lineage>
        <taxon>Eukaryota</taxon>
        <taxon>Fungi</taxon>
        <taxon>Dikarya</taxon>
        <taxon>Ascomycota</taxon>
        <taxon>Pezizomycotina</taxon>
        <taxon>Leotiomycetes</taxon>
        <taxon>Helotiales</taxon>
        <taxon>Lachnaceae</taxon>
        <taxon>Lachnellula</taxon>
    </lineage>
</organism>
<feature type="region of interest" description="Disordered" evidence="1">
    <location>
        <begin position="188"/>
        <end position="292"/>
    </location>
</feature>
<comment type="caution">
    <text evidence="2">The sequence shown here is derived from an EMBL/GenBank/DDBJ whole genome shotgun (WGS) entry which is preliminary data.</text>
</comment>
<dbReference type="OrthoDB" id="3594112at2759"/>
<feature type="compositionally biased region" description="Low complexity" evidence="1">
    <location>
        <begin position="241"/>
        <end position="263"/>
    </location>
</feature>
<dbReference type="EMBL" id="QGMJ01000127">
    <property type="protein sequence ID" value="TVY41671.1"/>
    <property type="molecule type" value="Genomic_DNA"/>
</dbReference>
<name>A0A8H8RVA8_9HELO</name>